<evidence type="ECO:0000313" key="5">
    <source>
        <dbReference type="EMBL" id="MDM9630437.1"/>
    </source>
</evidence>
<dbReference type="Gene3D" id="3.40.30.10">
    <property type="entry name" value="Glutaredoxin"/>
    <property type="match status" value="1"/>
</dbReference>
<feature type="transmembrane region" description="Helical" evidence="3">
    <location>
        <begin position="7"/>
        <end position="26"/>
    </location>
</feature>
<keyword evidence="6" id="KW-1185">Reference proteome</keyword>
<dbReference type="SUPFAM" id="SSF52833">
    <property type="entry name" value="Thioredoxin-like"/>
    <property type="match status" value="1"/>
</dbReference>
<dbReference type="InterPro" id="IPR036249">
    <property type="entry name" value="Thioredoxin-like_sf"/>
</dbReference>
<accession>A0ABT7WBZ3</accession>
<dbReference type="RefSeq" id="WP_289723794.1">
    <property type="nucleotide sequence ID" value="NZ_JAUDUY010000001.1"/>
</dbReference>
<gene>
    <name evidence="5" type="ORF">QU605_03090</name>
</gene>
<dbReference type="Proteomes" id="UP001174839">
    <property type="component" value="Unassembled WGS sequence"/>
</dbReference>
<dbReference type="InterPro" id="IPR003782">
    <property type="entry name" value="SCO1/SenC"/>
</dbReference>
<keyword evidence="2" id="KW-0186">Copper</keyword>
<name>A0ABT7WBZ3_9FLAO</name>
<organism evidence="5 6">
    <name type="scientific">Robiginitalea aurantiaca</name>
    <dbReference type="NCBI Taxonomy" id="3056915"/>
    <lineage>
        <taxon>Bacteria</taxon>
        <taxon>Pseudomonadati</taxon>
        <taxon>Bacteroidota</taxon>
        <taxon>Flavobacteriia</taxon>
        <taxon>Flavobacteriales</taxon>
        <taxon>Flavobacteriaceae</taxon>
        <taxon>Robiginitalea</taxon>
    </lineage>
</organism>
<evidence type="ECO:0000259" key="4">
    <source>
        <dbReference type="PROSITE" id="PS51352"/>
    </source>
</evidence>
<dbReference type="PANTHER" id="PTHR12151:SF25">
    <property type="entry name" value="LINALOOL DEHYDRATASE_ISOMERASE DOMAIN-CONTAINING PROTEIN"/>
    <property type="match status" value="1"/>
</dbReference>
<dbReference type="PROSITE" id="PS51352">
    <property type="entry name" value="THIOREDOXIN_2"/>
    <property type="match status" value="1"/>
</dbReference>
<reference evidence="5" key="1">
    <citation type="submission" date="2023-06" db="EMBL/GenBank/DDBJ databases">
        <title>Robiginitalea aurantiacus sp. nov. and Algoriphagus sediminis sp. nov., isolated from coastal sediment.</title>
        <authorList>
            <person name="Zhou Z.Y."/>
            <person name="An J."/>
            <person name="Jia Y.W."/>
            <person name="Du Z.J."/>
        </authorList>
    </citation>
    <scope>NUCLEOTIDE SEQUENCE</scope>
    <source>
        <strain evidence="5">M39</strain>
    </source>
</reference>
<comment type="similarity">
    <text evidence="1">Belongs to the SCO1/2 family.</text>
</comment>
<protein>
    <submittedName>
        <fullName evidence="5">SCO family protein</fullName>
    </submittedName>
</protein>
<evidence type="ECO:0000313" key="6">
    <source>
        <dbReference type="Proteomes" id="UP001174839"/>
    </source>
</evidence>
<dbReference type="PANTHER" id="PTHR12151">
    <property type="entry name" value="ELECTRON TRANSPORT PROTIN SCO1/SENC FAMILY MEMBER"/>
    <property type="match status" value="1"/>
</dbReference>
<dbReference type="InterPro" id="IPR013766">
    <property type="entry name" value="Thioredoxin_domain"/>
</dbReference>
<proteinExistence type="inferred from homology"/>
<keyword evidence="3" id="KW-0472">Membrane</keyword>
<evidence type="ECO:0000256" key="2">
    <source>
        <dbReference type="ARBA" id="ARBA00023008"/>
    </source>
</evidence>
<comment type="caution">
    <text evidence="5">The sequence shown here is derived from an EMBL/GenBank/DDBJ whole genome shotgun (WGS) entry which is preliminary data.</text>
</comment>
<evidence type="ECO:0000256" key="1">
    <source>
        <dbReference type="ARBA" id="ARBA00010996"/>
    </source>
</evidence>
<keyword evidence="3" id="KW-1133">Transmembrane helix</keyword>
<evidence type="ECO:0000256" key="3">
    <source>
        <dbReference type="SAM" id="Phobius"/>
    </source>
</evidence>
<dbReference type="Pfam" id="PF02630">
    <property type="entry name" value="SCO1-SenC"/>
    <property type="match status" value="1"/>
</dbReference>
<feature type="domain" description="Thioredoxin" evidence="4">
    <location>
        <begin position="55"/>
        <end position="225"/>
    </location>
</feature>
<dbReference type="CDD" id="cd02968">
    <property type="entry name" value="SCO"/>
    <property type="match status" value="1"/>
</dbReference>
<dbReference type="EMBL" id="JAUDUY010000001">
    <property type="protein sequence ID" value="MDM9630437.1"/>
    <property type="molecule type" value="Genomic_DNA"/>
</dbReference>
<sequence length="245" mass="28083">MKKKYNYIWVGLIILIFGIIFVPKVVQRLQDGDVVEHDRISTDPEDKSLAYIELNGEKRKVPSFALLNQDSLLVTDQDYLGKVYIAEFFFTTCPTICPVMNKNLVQLQEEFREFEDFGVASFTINPVYDTPRVLKEYAGKYGITDMDWHLLTGDPEVIYELANAGFNIYAQQMPEVPGGFEHSGLFALIDREGYIRSRVDDYGNPIVYYRGSIPEARGANDAGETEQISLLKEDIRKLLEENDRK</sequence>
<keyword evidence="3" id="KW-0812">Transmembrane</keyword>